<evidence type="ECO:0000256" key="1">
    <source>
        <dbReference type="SAM" id="MobiDB-lite"/>
    </source>
</evidence>
<protein>
    <submittedName>
        <fullName evidence="2">Uncharacterized protein</fullName>
    </submittedName>
</protein>
<dbReference type="OrthoDB" id="2448606at2759"/>
<feature type="compositionally biased region" description="Basic and acidic residues" evidence="1">
    <location>
        <begin position="67"/>
        <end position="79"/>
    </location>
</feature>
<dbReference type="Proteomes" id="UP000717996">
    <property type="component" value="Unassembled WGS sequence"/>
</dbReference>
<proteinExistence type="predicted"/>
<dbReference type="AlphaFoldDB" id="A0A9P7CEV5"/>
<evidence type="ECO:0000313" key="3">
    <source>
        <dbReference type="Proteomes" id="UP000717996"/>
    </source>
</evidence>
<organism evidence="2 3">
    <name type="scientific">Rhizopus oryzae</name>
    <name type="common">Mucormycosis agent</name>
    <name type="synonym">Rhizopus arrhizus var. delemar</name>
    <dbReference type="NCBI Taxonomy" id="64495"/>
    <lineage>
        <taxon>Eukaryota</taxon>
        <taxon>Fungi</taxon>
        <taxon>Fungi incertae sedis</taxon>
        <taxon>Mucoromycota</taxon>
        <taxon>Mucoromycotina</taxon>
        <taxon>Mucoromycetes</taxon>
        <taxon>Mucorales</taxon>
        <taxon>Mucorineae</taxon>
        <taxon>Rhizopodaceae</taxon>
        <taxon>Rhizopus</taxon>
    </lineage>
</organism>
<evidence type="ECO:0000313" key="2">
    <source>
        <dbReference type="EMBL" id="KAG1549866.1"/>
    </source>
</evidence>
<accession>A0A9P7CEV5</accession>
<name>A0A9P7CEV5_RHIOR</name>
<dbReference type="EMBL" id="JAANIT010000251">
    <property type="protein sequence ID" value="KAG1549866.1"/>
    <property type="molecule type" value="Genomic_DNA"/>
</dbReference>
<gene>
    <name evidence="2" type="ORF">G6F51_002794</name>
</gene>
<comment type="caution">
    <text evidence="2">The sequence shown here is derived from an EMBL/GenBank/DDBJ whole genome shotgun (WGS) entry which is preliminary data.</text>
</comment>
<reference evidence="2" key="1">
    <citation type="journal article" date="2020" name="Microb. Genom.">
        <title>Genetic diversity of clinical and environmental Mucorales isolates obtained from an investigation of mucormycosis cases among solid organ transplant recipients.</title>
        <authorList>
            <person name="Nguyen M.H."/>
            <person name="Kaul D."/>
            <person name="Muto C."/>
            <person name="Cheng S.J."/>
            <person name="Richter R.A."/>
            <person name="Bruno V.M."/>
            <person name="Liu G."/>
            <person name="Beyhan S."/>
            <person name="Sundermann A.J."/>
            <person name="Mounaud S."/>
            <person name="Pasculle A.W."/>
            <person name="Nierman W.C."/>
            <person name="Driscoll E."/>
            <person name="Cumbie R."/>
            <person name="Clancy C.J."/>
            <person name="Dupont C.L."/>
        </authorList>
    </citation>
    <scope>NUCLEOTIDE SEQUENCE</scope>
    <source>
        <strain evidence="2">GL16</strain>
    </source>
</reference>
<feature type="region of interest" description="Disordered" evidence="1">
    <location>
        <begin position="65"/>
        <end position="88"/>
    </location>
</feature>
<sequence>MRILQRTKCFNTEIWDGIYSSFTRRKQAVESFHEETISTLTAAASPAGREVRRSIHRPGYANLTEEPVAHHGHDEHIDDSTESPNDNTSSDAKINLLLIKLTNLVLESDVHRILPLSSILLLQNNNRIHKAMIPFFCHQLYTKIRKQSLDSWATNIKFPPAAMVNLIEITQDVYNKYLVPALQPPFDHRERNMRLGFTATDLAGKQKRSPSFNGSPDYIITTFPHATVDDTNVGFGEVKWSTMADDHFLVNWDLMHLTMFGKGALNSNGLSANLAIHIIGETSWR</sequence>